<dbReference type="RefSeq" id="WP_153549945.1">
    <property type="nucleotide sequence ID" value="NZ_CP040089.1"/>
</dbReference>
<keyword evidence="6" id="KW-1185">Reference proteome</keyword>
<dbReference type="InterPro" id="IPR036603">
    <property type="entry name" value="RBP11-like"/>
</dbReference>
<organism evidence="5 6">
    <name type="scientific">Candidatus Nanohalobium constans</name>
    <dbReference type="NCBI Taxonomy" id="2565781"/>
    <lineage>
        <taxon>Archaea</taxon>
        <taxon>Candidatus Nanohalarchaeota</taxon>
        <taxon>Candidatus Nanohalobia</taxon>
        <taxon>Candidatus Nanohalobiales</taxon>
        <taxon>Candidatus Nanohalobiaceae</taxon>
        <taxon>Candidatus Nanohalobium</taxon>
    </lineage>
</organism>
<comment type="subunit">
    <text evidence="3">Part of the RNA polymerase complex.</text>
</comment>
<accession>A0A5Q0UF76</accession>
<protein>
    <recommendedName>
        <fullName evidence="3">DNA-directed RNA polymerase subunit Rpo11</fullName>
        <ecNumber evidence="3">2.7.7.6</ecNumber>
    </recommendedName>
    <alternativeName>
        <fullName evidence="3">DNA-directed RNA polymerase subunit L</fullName>
    </alternativeName>
</protein>
<comment type="subcellular location">
    <subcellularLocation>
        <location evidence="3">Cytoplasm</location>
    </subcellularLocation>
</comment>
<evidence type="ECO:0000256" key="2">
    <source>
        <dbReference type="ARBA" id="ARBA00023163"/>
    </source>
</evidence>
<dbReference type="SUPFAM" id="SSF55257">
    <property type="entry name" value="RBP11-like subunits of RNA polymerase"/>
    <property type="match status" value="1"/>
</dbReference>
<comment type="similarity">
    <text evidence="3">Belongs to the archaeal Rpo11/eukaryotic RPB11/RPC19 RNA polymerase subunit family.</text>
</comment>
<keyword evidence="3" id="KW-0963">Cytoplasm</keyword>
<dbReference type="Proteomes" id="UP000377803">
    <property type="component" value="Chromosome"/>
</dbReference>
<keyword evidence="1 3" id="KW-0240">DNA-directed RNA polymerase</keyword>
<feature type="domain" description="DNA-directed RNA polymerase RBP11-like dimerisation" evidence="4">
    <location>
        <begin position="17"/>
        <end position="79"/>
    </location>
</feature>
<evidence type="ECO:0000313" key="6">
    <source>
        <dbReference type="Proteomes" id="UP000377803"/>
    </source>
</evidence>
<gene>
    <name evidence="3 5" type="primary">rpoL</name>
    <name evidence="3" type="synonym">rpo11</name>
    <name evidence="5" type="ORF">LC1Nh_0303</name>
</gene>
<dbReference type="Gene3D" id="3.30.1360.10">
    <property type="entry name" value="RNA polymerase, RBP11-like subunit"/>
    <property type="match status" value="1"/>
</dbReference>
<evidence type="ECO:0000259" key="4">
    <source>
        <dbReference type="Pfam" id="PF13656"/>
    </source>
</evidence>
<dbReference type="InterPro" id="IPR009025">
    <property type="entry name" value="RBP11-like_dimer"/>
</dbReference>
<sequence>MELETVEKEGRLIVDMQQNHTLANLIRKAVWENEGEAGYDKGHPLGDESNLIIKDDNPEQVLEDAIETVREWMDDLEDQV</sequence>
<dbReference type="KEGG" id="ncon:LC1Nh_0303"/>
<dbReference type="GO" id="GO:0003899">
    <property type="term" value="F:DNA-directed RNA polymerase activity"/>
    <property type="evidence" value="ECO:0007669"/>
    <property type="project" value="UniProtKB-UniRule"/>
</dbReference>
<keyword evidence="2 3" id="KW-0804">Transcription</keyword>
<reference evidence="6" key="1">
    <citation type="submission" date="2019-05" db="EMBL/GenBank/DDBJ databases">
        <title>Candidatus Nanohalobium constans, a novel model system to study the DPANN nano-sized archaea: genomic and physiological characterization of a nanoarchaeon co-cultured with its chitinotrophic host.</title>
        <authorList>
            <person name="La Cono V."/>
            <person name="Arcadi E."/>
            <person name="Crisafi F."/>
            <person name="Denaro R."/>
            <person name="La Spada G."/>
            <person name="Messina E."/>
            <person name="Smedile F."/>
            <person name="Toshchakov S.V."/>
            <person name="Shevchenko M.A."/>
            <person name="Golyshin P.N."/>
            <person name="Golyshina O.V."/>
            <person name="Ferrer M."/>
            <person name="Rohde M."/>
            <person name="Mushegian A."/>
            <person name="Sorokin D.Y."/>
            <person name="Giuliano L."/>
            <person name="Yakimov M.M."/>
        </authorList>
    </citation>
    <scope>NUCLEOTIDE SEQUENCE [LARGE SCALE GENOMIC DNA]</scope>
    <source>
        <strain evidence="6">LC1Nh</strain>
    </source>
</reference>
<dbReference type="Pfam" id="PF13656">
    <property type="entry name" value="RNA_pol_L_2"/>
    <property type="match status" value="1"/>
</dbReference>
<evidence type="ECO:0000256" key="1">
    <source>
        <dbReference type="ARBA" id="ARBA00022478"/>
    </source>
</evidence>
<dbReference type="GeneID" id="42364686"/>
<evidence type="ECO:0000313" key="5">
    <source>
        <dbReference type="EMBL" id="QGA80206.1"/>
    </source>
</evidence>
<dbReference type="EMBL" id="CP040089">
    <property type="protein sequence ID" value="QGA80206.1"/>
    <property type="molecule type" value="Genomic_DNA"/>
</dbReference>
<name>A0A5Q0UF76_9ARCH</name>
<dbReference type="InterPro" id="IPR022905">
    <property type="entry name" value="Rpo11-like"/>
</dbReference>
<dbReference type="GO" id="GO:0046983">
    <property type="term" value="F:protein dimerization activity"/>
    <property type="evidence" value="ECO:0007669"/>
    <property type="project" value="InterPro"/>
</dbReference>
<dbReference type="HAMAP" id="MF_00261">
    <property type="entry name" value="RNApol_arch_Rpo11"/>
    <property type="match status" value="1"/>
</dbReference>
<dbReference type="GO" id="GO:0000428">
    <property type="term" value="C:DNA-directed RNA polymerase complex"/>
    <property type="evidence" value="ECO:0007669"/>
    <property type="project" value="UniProtKB-KW"/>
</dbReference>
<dbReference type="EC" id="2.7.7.6" evidence="3"/>
<dbReference type="GO" id="GO:0006351">
    <property type="term" value="P:DNA-templated transcription"/>
    <property type="evidence" value="ECO:0007669"/>
    <property type="project" value="UniProtKB-UniRule"/>
</dbReference>
<comment type="catalytic activity">
    <reaction evidence="3">
        <text>RNA(n) + a ribonucleoside 5'-triphosphate = RNA(n+1) + diphosphate</text>
        <dbReference type="Rhea" id="RHEA:21248"/>
        <dbReference type="Rhea" id="RHEA-COMP:14527"/>
        <dbReference type="Rhea" id="RHEA-COMP:17342"/>
        <dbReference type="ChEBI" id="CHEBI:33019"/>
        <dbReference type="ChEBI" id="CHEBI:61557"/>
        <dbReference type="ChEBI" id="CHEBI:140395"/>
        <dbReference type="EC" id="2.7.7.6"/>
    </reaction>
</comment>
<comment type="function">
    <text evidence="3">DNA-dependent RNA polymerase (RNAP) catalyzes the transcription of DNA into RNA using the four ribonucleoside triphosphates as substrates.</text>
</comment>
<proteinExistence type="inferred from homology"/>
<keyword evidence="3 5" id="KW-0548">Nucleotidyltransferase</keyword>
<keyword evidence="3 5" id="KW-0808">Transferase</keyword>
<evidence type="ECO:0000256" key="3">
    <source>
        <dbReference type="HAMAP-Rule" id="MF_00261"/>
    </source>
</evidence>
<dbReference type="AlphaFoldDB" id="A0A5Q0UF76"/>
<dbReference type="GO" id="GO:0005737">
    <property type="term" value="C:cytoplasm"/>
    <property type="evidence" value="ECO:0007669"/>
    <property type="project" value="UniProtKB-SubCell"/>
</dbReference>